<dbReference type="EMBL" id="CP068393">
    <property type="protein sequence ID" value="QUC65815.1"/>
    <property type="molecule type" value="Genomic_DNA"/>
</dbReference>
<protein>
    <submittedName>
        <fullName evidence="1">Uncharacterized protein</fullName>
    </submittedName>
</protein>
<evidence type="ECO:0000313" key="2">
    <source>
        <dbReference type="Proteomes" id="UP000682782"/>
    </source>
</evidence>
<sequence>MDKEVQVCGETYRIIRLLGHGKGGYSYLAEKDGRQVVLKQIHHEPCEYYHFGNKIEAERRDYERLRQAGIRIPEMIAIDEEAERVVKEYIAGETIFDLVKDGKSADPYLEQVREMAAKARSAGLNIDYFPANFVIRDGLIWYVDYECNEYMDEWNFENWGIRYWSRTPEFLAYLKEHGQAE</sequence>
<gene>
    <name evidence="1" type="ORF">JYE49_07920</name>
</gene>
<dbReference type="Proteomes" id="UP000682782">
    <property type="component" value="Chromosome"/>
</dbReference>
<accession>A0AC61MUB5</accession>
<keyword evidence="2" id="KW-1185">Reference proteome</keyword>
<reference evidence="1" key="1">
    <citation type="submission" date="2021-01" db="EMBL/GenBank/DDBJ databases">
        <title>Complete genome sequence of Clostridiales bacterium R-7.</title>
        <authorList>
            <person name="Mahoney-Kurpe S.C."/>
            <person name="Palevich N."/>
            <person name="Koike S."/>
            <person name="Moon C.D."/>
            <person name="Attwood G.T."/>
        </authorList>
    </citation>
    <scope>NUCLEOTIDE SEQUENCE</scope>
    <source>
        <strain evidence="1">R-7</strain>
    </source>
</reference>
<evidence type="ECO:0000313" key="1">
    <source>
        <dbReference type="EMBL" id="QUC65815.1"/>
    </source>
</evidence>
<proteinExistence type="predicted"/>
<organism evidence="1 2">
    <name type="scientific">Aristaeella hokkaidonensis</name>
    <dbReference type="NCBI Taxonomy" id="3046382"/>
    <lineage>
        <taxon>Bacteria</taxon>
        <taxon>Bacillati</taxon>
        <taxon>Bacillota</taxon>
        <taxon>Clostridia</taxon>
        <taxon>Eubacteriales</taxon>
        <taxon>Aristaeellaceae</taxon>
        <taxon>Aristaeella</taxon>
    </lineage>
</organism>
<name>A0AC61MUB5_9FIRM</name>